<dbReference type="SMART" id="SM00091">
    <property type="entry name" value="PAS"/>
    <property type="match status" value="1"/>
</dbReference>
<dbReference type="InterPro" id="IPR025944">
    <property type="entry name" value="Sigma_54_int_dom_CS"/>
</dbReference>
<gene>
    <name evidence="7" type="ORF">AS180_11710</name>
</gene>
<dbReference type="InterPro" id="IPR009057">
    <property type="entry name" value="Homeodomain-like_sf"/>
</dbReference>
<accession>A0A0V8JLG1</accession>
<evidence type="ECO:0000256" key="2">
    <source>
        <dbReference type="ARBA" id="ARBA00022840"/>
    </source>
</evidence>
<feature type="domain" description="PAS" evidence="6">
    <location>
        <begin position="120"/>
        <end position="165"/>
    </location>
</feature>
<evidence type="ECO:0000259" key="5">
    <source>
        <dbReference type="PROSITE" id="PS50045"/>
    </source>
</evidence>
<dbReference type="EMBL" id="LNQP01000037">
    <property type="protein sequence ID" value="KSU87709.1"/>
    <property type="molecule type" value="Genomic_DNA"/>
</dbReference>
<dbReference type="InterPro" id="IPR013767">
    <property type="entry name" value="PAS_fold"/>
</dbReference>
<evidence type="ECO:0000256" key="1">
    <source>
        <dbReference type="ARBA" id="ARBA00022741"/>
    </source>
</evidence>
<dbReference type="Pfam" id="PF00158">
    <property type="entry name" value="Sigma54_activat"/>
    <property type="match status" value="1"/>
</dbReference>
<dbReference type="InterPro" id="IPR027417">
    <property type="entry name" value="P-loop_NTPase"/>
</dbReference>
<keyword evidence="4" id="KW-0804">Transcription</keyword>
<dbReference type="PROSITE" id="PS00688">
    <property type="entry name" value="SIGMA54_INTERACT_3"/>
    <property type="match status" value="1"/>
</dbReference>
<dbReference type="Gene3D" id="3.30.450.20">
    <property type="entry name" value="PAS domain"/>
    <property type="match status" value="1"/>
</dbReference>
<dbReference type="PANTHER" id="PTHR32071:SF57">
    <property type="entry name" value="C4-DICARBOXYLATE TRANSPORT TRANSCRIPTIONAL REGULATORY PROTEIN DCTD"/>
    <property type="match status" value="1"/>
</dbReference>
<keyword evidence="3" id="KW-0805">Transcription regulation</keyword>
<dbReference type="Proteomes" id="UP000053681">
    <property type="component" value="Unassembled WGS sequence"/>
</dbReference>
<feature type="domain" description="Sigma-54 factor interaction" evidence="5">
    <location>
        <begin position="249"/>
        <end position="479"/>
    </location>
</feature>
<dbReference type="CDD" id="cd00130">
    <property type="entry name" value="PAS"/>
    <property type="match status" value="1"/>
</dbReference>
<dbReference type="Pfam" id="PF25601">
    <property type="entry name" value="AAA_lid_14"/>
    <property type="match status" value="1"/>
</dbReference>
<dbReference type="PANTHER" id="PTHR32071">
    <property type="entry name" value="TRANSCRIPTIONAL REGULATORY PROTEIN"/>
    <property type="match status" value="1"/>
</dbReference>
<keyword evidence="2" id="KW-0067">ATP-binding</keyword>
<organism evidence="7 8">
    <name type="scientific">Priestia veravalensis</name>
    <dbReference type="NCBI Taxonomy" id="1414648"/>
    <lineage>
        <taxon>Bacteria</taxon>
        <taxon>Bacillati</taxon>
        <taxon>Bacillota</taxon>
        <taxon>Bacilli</taxon>
        <taxon>Bacillales</taxon>
        <taxon>Bacillaceae</taxon>
        <taxon>Priestia</taxon>
    </lineage>
</organism>
<dbReference type="Gene3D" id="1.10.8.60">
    <property type="match status" value="1"/>
</dbReference>
<sequence length="549" mass="62250">MSSIKINDSFILTSPSTSISQIKSELSNFEYVIVFDKHYYIFHTKEQFALQSASMSMPIIDWIHKTNWSPSTISTWLDLKTSKVNWERPVLIQAYETNSIHGVLHPSDWIHYLQAENEDVFSYFETLGETINDAVTVVDDKGKVVLWNTAAENTYKIAKQAIVGEFINTYFDDESIVLHKILNEGRPIRGAYHKPNKETHVLVNASPIVKGHKVIGAVATEHDITNIIRLHEEVEQDPLIGDKSLFSSIIGENSTLEEEIEMAKKVSSTNIPILLTGEVGSGKELLAQAIHYDSTRRNEPFITLNCATIPPGLIDMELFGYQQGVFSQPTTDKRPGKLEQAANGTLFIQDVHKMPLDVQIKLCDYLENAAYYMTGSNEQVQVNTRIMASTSVLLESLIEQGEFYEGLYYQLTVINIHIPPLKERQNEIPTLITQFIEEFSTKHEKIKPTLDEEVVETLCHHDWPGNVRELRNTIERLILLNDLPTITAQHLPAELKRQITLHEPLNETSSEKQLIQDTLKRTYGNKSAAADLLGISRGTLYNKIKEYGL</sequence>
<dbReference type="PROSITE" id="PS50045">
    <property type="entry name" value="SIGMA54_INTERACT_4"/>
    <property type="match status" value="1"/>
</dbReference>
<dbReference type="InterPro" id="IPR035965">
    <property type="entry name" value="PAS-like_dom_sf"/>
</dbReference>
<evidence type="ECO:0000313" key="7">
    <source>
        <dbReference type="EMBL" id="KSU87709.1"/>
    </source>
</evidence>
<dbReference type="SUPFAM" id="SSF46689">
    <property type="entry name" value="Homeodomain-like"/>
    <property type="match status" value="1"/>
</dbReference>
<dbReference type="FunFam" id="3.40.50.300:FF:000006">
    <property type="entry name" value="DNA-binding transcriptional regulator NtrC"/>
    <property type="match status" value="1"/>
</dbReference>
<dbReference type="GO" id="GO:0005524">
    <property type="term" value="F:ATP binding"/>
    <property type="evidence" value="ECO:0007669"/>
    <property type="project" value="UniProtKB-KW"/>
</dbReference>
<dbReference type="AlphaFoldDB" id="A0A0V8JLG1"/>
<dbReference type="GO" id="GO:0043565">
    <property type="term" value="F:sequence-specific DNA binding"/>
    <property type="evidence" value="ECO:0007669"/>
    <property type="project" value="InterPro"/>
</dbReference>
<dbReference type="NCBIfam" id="TIGR00229">
    <property type="entry name" value="sensory_box"/>
    <property type="match status" value="1"/>
</dbReference>
<dbReference type="InterPro" id="IPR058031">
    <property type="entry name" value="AAA_lid_NorR"/>
</dbReference>
<proteinExistence type="predicted"/>
<dbReference type="GO" id="GO:0006355">
    <property type="term" value="P:regulation of DNA-templated transcription"/>
    <property type="evidence" value="ECO:0007669"/>
    <property type="project" value="InterPro"/>
</dbReference>
<dbReference type="Gene3D" id="1.10.10.60">
    <property type="entry name" value="Homeodomain-like"/>
    <property type="match status" value="1"/>
</dbReference>
<evidence type="ECO:0000259" key="6">
    <source>
        <dbReference type="PROSITE" id="PS50112"/>
    </source>
</evidence>
<evidence type="ECO:0000313" key="8">
    <source>
        <dbReference type="Proteomes" id="UP000053681"/>
    </source>
</evidence>
<dbReference type="Pfam" id="PF00989">
    <property type="entry name" value="PAS"/>
    <property type="match status" value="1"/>
</dbReference>
<dbReference type="CDD" id="cd00009">
    <property type="entry name" value="AAA"/>
    <property type="match status" value="1"/>
</dbReference>
<comment type="caution">
    <text evidence="7">The sequence shown here is derived from an EMBL/GenBank/DDBJ whole genome shotgun (WGS) entry which is preliminary data.</text>
</comment>
<dbReference type="Gene3D" id="3.40.50.300">
    <property type="entry name" value="P-loop containing nucleotide triphosphate hydrolases"/>
    <property type="match status" value="1"/>
</dbReference>
<keyword evidence="8" id="KW-1185">Reference proteome</keyword>
<evidence type="ECO:0000256" key="3">
    <source>
        <dbReference type="ARBA" id="ARBA00023015"/>
    </source>
</evidence>
<reference evidence="7 8" key="1">
    <citation type="submission" date="2015-11" db="EMBL/GenBank/DDBJ databases">
        <title>Bacillus caseinolyticus sp nov.</title>
        <authorList>
            <person name="Dastager S.G."/>
            <person name="Mawlankar R."/>
        </authorList>
    </citation>
    <scope>NUCLEOTIDE SEQUENCE [LARGE SCALE GENOMIC DNA]</scope>
    <source>
        <strain evidence="7 8">SGD-V-76</strain>
    </source>
</reference>
<dbReference type="PRINTS" id="PR01590">
    <property type="entry name" value="HTHFIS"/>
</dbReference>
<name>A0A0V8JLG1_9BACI</name>
<dbReference type="PROSITE" id="PS50112">
    <property type="entry name" value="PAS"/>
    <property type="match status" value="1"/>
</dbReference>
<dbReference type="InterPro" id="IPR000014">
    <property type="entry name" value="PAS"/>
</dbReference>
<keyword evidence="1" id="KW-0547">Nucleotide-binding</keyword>
<dbReference type="InterPro" id="IPR002197">
    <property type="entry name" value="HTH_Fis"/>
</dbReference>
<protein>
    <submittedName>
        <fullName evidence="7">Fis family transcriptional regulator</fullName>
    </submittedName>
</protein>
<dbReference type="Pfam" id="PF02954">
    <property type="entry name" value="HTH_8"/>
    <property type="match status" value="1"/>
</dbReference>
<dbReference type="RefSeq" id="WP_062686842.1">
    <property type="nucleotide sequence ID" value="NZ_KQ758653.1"/>
</dbReference>
<evidence type="ECO:0000256" key="4">
    <source>
        <dbReference type="ARBA" id="ARBA00023163"/>
    </source>
</evidence>
<dbReference type="InterPro" id="IPR002078">
    <property type="entry name" value="Sigma_54_int"/>
</dbReference>
<dbReference type="SUPFAM" id="SSF55785">
    <property type="entry name" value="PYP-like sensor domain (PAS domain)"/>
    <property type="match status" value="1"/>
</dbReference>
<dbReference type="SUPFAM" id="SSF52540">
    <property type="entry name" value="P-loop containing nucleoside triphosphate hydrolases"/>
    <property type="match status" value="1"/>
</dbReference>